<dbReference type="InterPro" id="IPR000182">
    <property type="entry name" value="GNAT_dom"/>
</dbReference>
<dbReference type="AlphaFoldDB" id="A0A8J4DUY2"/>
<keyword evidence="1" id="KW-0808">Transferase</keyword>
<evidence type="ECO:0000256" key="1">
    <source>
        <dbReference type="ARBA" id="ARBA00022679"/>
    </source>
</evidence>
<dbReference type="InterPro" id="IPR050832">
    <property type="entry name" value="Bact_Acetyltransf"/>
</dbReference>
<dbReference type="Gene3D" id="3.40.630.30">
    <property type="match status" value="1"/>
</dbReference>
<proteinExistence type="predicted"/>
<keyword evidence="2" id="KW-0012">Acyltransferase</keyword>
<evidence type="ECO:0000259" key="3">
    <source>
        <dbReference type="PROSITE" id="PS51186"/>
    </source>
</evidence>
<dbReference type="PANTHER" id="PTHR43877">
    <property type="entry name" value="AMINOALKYLPHOSPHONATE N-ACETYLTRANSFERASE-RELATED-RELATED"/>
    <property type="match status" value="1"/>
</dbReference>
<dbReference type="CDD" id="cd04301">
    <property type="entry name" value="NAT_SF"/>
    <property type="match status" value="1"/>
</dbReference>
<dbReference type="Proteomes" id="UP000619260">
    <property type="component" value="Unassembled WGS sequence"/>
</dbReference>
<evidence type="ECO:0000313" key="5">
    <source>
        <dbReference type="Proteomes" id="UP000619260"/>
    </source>
</evidence>
<dbReference type="GO" id="GO:0016747">
    <property type="term" value="F:acyltransferase activity, transferring groups other than amino-acyl groups"/>
    <property type="evidence" value="ECO:0007669"/>
    <property type="project" value="InterPro"/>
</dbReference>
<keyword evidence="5" id="KW-1185">Reference proteome</keyword>
<organism evidence="4 5">
    <name type="scientific">Virgisporangium aliadipatigenens</name>
    <dbReference type="NCBI Taxonomy" id="741659"/>
    <lineage>
        <taxon>Bacteria</taxon>
        <taxon>Bacillati</taxon>
        <taxon>Actinomycetota</taxon>
        <taxon>Actinomycetes</taxon>
        <taxon>Micromonosporales</taxon>
        <taxon>Micromonosporaceae</taxon>
        <taxon>Virgisporangium</taxon>
    </lineage>
</organism>
<name>A0A8J4DUY2_9ACTN</name>
<gene>
    <name evidence="4" type="ORF">Val02_86610</name>
</gene>
<dbReference type="EMBL" id="BOPF01000054">
    <property type="protein sequence ID" value="GIJ51775.1"/>
    <property type="molecule type" value="Genomic_DNA"/>
</dbReference>
<accession>A0A8J4DUY2</accession>
<evidence type="ECO:0000256" key="2">
    <source>
        <dbReference type="ARBA" id="ARBA00023315"/>
    </source>
</evidence>
<comment type="caution">
    <text evidence="4">The sequence shown here is derived from an EMBL/GenBank/DDBJ whole genome shotgun (WGS) entry which is preliminary data.</text>
</comment>
<feature type="domain" description="N-acetyltransferase" evidence="3">
    <location>
        <begin position="11"/>
        <end position="164"/>
    </location>
</feature>
<dbReference type="SUPFAM" id="SSF55729">
    <property type="entry name" value="Acyl-CoA N-acyltransferases (Nat)"/>
    <property type="match status" value="1"/>
</dbReference>
<dbReference type="InterPro" id="IPR016181">
    <property type="entry name" value="Acyl_CoA_acyltransferase"/>
</dbReference>
<sequence length="164" mass="17306">MILGSSDMGELIVTVATESDRAAFLSSVDGLFHEDLQIHDPYGDPEWAARGGDAYFTALLDDLDAVPLIARDGDAVLGHLVGRVMEPDVLRPGTKVASLESIRVAPPARGSGVGGRLVAAFFAWARERGAVRAGVTAYAANEGAQRFYARHGFAPSSVSLRAPL</sequence>
<dbReference type="Pfam" id="PF00583">
    <property type="entry name" value="Acetyltransf_1"/>
    <property type="match status" value="1"/>
</dbReference>
<dbReference type="PROSITE" id="PS51186">
    <property type="entry name" value="GNAT"/>
    <property type="match status" value="1"/>
</dbReference>
<protein>
    <recommendedName>
        <fullName evidence="3">N-acetyltransferase domain-containing protein</fullName>
    </recommendedName>
</protein>
<evidence type="ECO:0000313" key="4">
    <source>
        <dbReference type="EMBL" id="GIJ51775.1"/>
    </source>
</evidence>
<reference evidence="4" key="1">
    <citation type="submission" date="2021-01" db="EMBL/GenBank/DDBJ databases">
        <title>Whole genome shotgun sequence of Virgisporangium aliadipatigenens NBRC 105644.</title>
        <authorList>
            <person name="Komaki H."/>
            <person name="Tamura T."/>
        </authorList>
    </citation>
    <scope>NUCLEOTIDE SEQUENCE</scope>
    <source>
        <strain evidence="4">NBRC 105644</strain>
    </source>
</reference>